<proteinExistence type="predicted"/>
<dbReference type="Proteomes" id="UP000589085">
    <property type="component" value="Unassembled WGS sequence"/>
</dbReference>
<dbReference type="InterPro" id="IPR019533">
    <property type="entry name" value="Peptidase_S26"/>
</dbReference>
<dbReference type="EMBL" id="JABEQJ010000057">
    <property type="protein sequence ID" value="MBB2162795.1"/>
    <property type="molecule type" value="Genomic_DNA"/>
</dbReference>
<dbReference type="SUPFAM" id="SSF51306">
    <property type="entry name" value="LexA/Signal peptidase"/>
    <property type="match status" value="1"/>
</dbReference>
<accession>A0A7W4NTZ1</accession>
<dbReference type="InterPro" id="IPR036286">
    <property type="entry name" value="LexA/Signal_pep-like_sf"/>
</dbReference>
<feature type="domain" description="Peptidase S26" evidence="1">
    <location>
        <begin position="8"/>
        <end position="165"/>
    </location>
</feature>
<evidence type="ECO:0000259" key="1">
    <source>
        <dbReference type="Pfam" id="PF10502"/>
    </source>
</evidence>
<dbReference type="RefSeq" id="WP_182999608.1">
    <property type="nucleotide sequence ID" value="NZ_JABEQJ010000057.1"/>
</dbReference>
<reference evidence="2 3" key="1">
    <citation type="submission" date="2020-04" db="EMBL/GenBank/DDBJ databases">
        <title>Description of novel Gluconacetobacter.</title>
        <authorList>
            <person name="Sombolestani A."/>
        </authorList>
    </citation>
    <scope>NUCLEOTIDE SEQUENCE [LARGE SCALE GENOMIC DNA]</scope>
    <source>
        <strain evidence="2 3">LMG 19747</strain>
    </source>
</reference>
<dbReference type="Pfam" id="PF10502">
    <property type="entry name" value="Peptidase_S26"/>
    <property type="match status" value="1"/>
</dbReference>
<evidence type="ECO:0000313" key="3">
    <source>
        <dbReference type="Proteomes" id="UP000589085"/>
    </source>
</evidence>
<name>A0A7W4NTZ1_9PROT</name>
<protein>
    <submittedName>
        <fullName evidence="2">S26 family signal peptidase</fullName>
    </submittedName>
</protein>
<organism evidence="2 3">
    <name type="scientific">Gluconacetobacter sacchari</name>
    <dbReference type="NCBI Taxonomy" id="92759"/>
    <lineage>
        <taxon>Bacteria</taxon>
        <taxon>Pseudomonadati</taxon>
        <taxon>Pseudomonadota</taxon>
        <taxon>Alphaproteobacteria</taxon>
        <taxon>Acetobacterales</taxon>
        <taxon>Acetobacteraceae</taxon>
        <taxon>Gluconacetobacter</taxon>
    </lineage>
</organism>
<dbReference type="GO" id="GO:0006465">
    <property type="term" value="P:signal peptide processing"/>
    <property type="evidence" value="ECO:0007669"/>
    <property type="project" value="InterPro"/>
</dbReference>
<sequence>MTRRSVLAATFVGIAIVTASASLHVAPRLLWNETASVPVGLYRVQSGNALHVGDVAALRLPDRLALLLAQRGYLPFGVPLLKPVAALPGQNVCRTKGSITIDGERAGSALASDHRGRPLPVWQGCHRLLPDEIFVMNPAEPRSLDGRYFGPLPAASVIGKAVPVWITSGRAEPLSYEMPSPVLLPPPLQ</sequence>
<comment type="caution">
    <text evidence="2">The sequence shown here is derived from an EMBL/GenBank/DDBJ whole genome shotgun (WGS) entry which is preliminary data.</text>
</comment>
<evidence type="ECO:0000313" key="2">
    <source>
        <dbReference type="EMBL" id="MBB2162795.1"/>
    </source>
</evidence>
<dbReference type="GO" id="GO:0004252">
    <property type="term" value="F:serine-type endopeptidase activity"/>
    <property type="evidence" value="ECO:0007669"/>
    <property type="project" value="InterPro"/>
</dbReference>
<gene>
    <name evidence="2" type="ORF">HLH48_22115</name>
</gene>
<dbReference type="AlphaFoldDB" id="A0A7W4NTZ1"/>
<dbReference type="Gene3D" id="2.10.109.10">
    <property type="entry name" value="Umud Fragment, subunit A"/>
    <property type="match status" value="1"/>
</dbReference>